<comment type="caution">
    <text evidence="5">The sequence shown here is derived from an EMBL/GenBank/DDBJ whole genome shotgun (WGS) entry which is preliminary data.</text>
</comment>
<dbReference type="InterPro" id="IPR013921">
    <property type="entry name" value="Mediator_Med20"/>
</dbReference>
<dbReference type="EMBL" id="JAPDRL010000015">
    <property type="protein sequence ID" value="KAJ9666979.1"/>
    <property type="molecule type" value="Genomic_DNA"/>
</dbReference>
<keyword evidence="6" id="KW-1185">Reference proteome</keyword>
<organism evidence="5 6">
    <name type="scientific">Coniosporium apollinis</name>
    <dbReference type="NCBI Taxonomy" id="61459"/>
    <lineage>
        <taxon>Eukaryota</taxon>
        <taxon>Fungi</taxon>
        <taxon>Dikarya</taxon>
        <taxon>Ascomycota</taxon>
        <taxon>Pezizomycotina</taxon>
        <taxon>Dothideomycetes</taxon>
        <taxon>Dothideomycetes incertae sedis</taxon>
        <taxon>Coniosporium</taxon>
    </lineage>
</organism>
<reference evidence="5" key="1">
    <citation type="submission" date="2022-10" db="EMBL/GenBank/DDBJ databases">
        <title>Culturing micro-colonial fungi from biological soil crusts in the Mojave desert and describing Neophaeococcomyces mojavensis, and introducing the new genera and species Taxawa tesnikishii.</title>
        <authorList>
            <person name="Kurbessoian T."/>
            <person name="Stajich J.E."/>
        </authorList>
    </citation>
    <scope>NUCLEOTIDE SEQUENCE</scope>
    <source>
        <strain evidence="5">TK_1</strain>
    </source>
</reference>
<keyword evidence="4" id="KW-0804">Transcription</keyword>
<keyword evidence="3 4" id="KW-0539">Nucleus</keyword>
<evidence type="ECO:0000256" key="1">
    <source>
        <dbReference type="ARBA" id="ARBA00004123"/>
    </source>
</evidence>
<evidence type="ECO:0000256" key="3">
    <source>
        <dbReference type="ARBA" id="ARBA00023242"/>
    </source>
</evidence>
<evidence type="ECO:0000256" key="2">
    <source>
        <dbReference type="ARBA" id="ARBA00010743"/>
    </source>
</evidence>
<sequence length="238" mass="26643">MGALRLFFISENQLSNTLEALNERLLRTCDPEPLGPWTLDHRLLRSTPSSIGFQGPWRYQHLLRLGHDPNKTFVHIADPSNTEDPAKNATIAIPSDQQSAFANLLTSKYAALWTPKQTVQVQNGHAYAVGEFIIRLGELRLVGAQQRHLGVIVSIQESVTPVTGEIEENEEPAGLHAGSDSDQLNREGLRQTEDDIQDLWRLFGISNAKEFSNERPGKSRGGPFEDIKLWCDLLRLRG</sequence>
<keyword evidence="4" id="KW-0010">Activator</keyword>
<evidence type="ECO:0000256" key="4">
    <source>
        <dbReference type="RuleBase" id="RU364152"/>
    </source>
</evidence>
<evidence type="ECO:0000313" key="5">
    <source>
        <dbReference type="EMBL" id="KAJ9666979.1"/>
    </source>
</evidence>
<dbReference type="Proteomes" id="UP001172684">
    <property type="component" value="Unassembled WGS sequence"/>
</dbReference>
<name>A0ABQ9P0C0_9PEZI</name>
<keyword evidence="4" id="KW-0805">Transcription regulation</keyword>
<protein>
    <recommendedName>
        <fullName evidence="4">Mediator of RNA polymerase II transcription subunit 20</fullName>
    </recommendedName>
    <alternativeName>
        <fullName evidence="4">Mediator complex subunit 20</fullName>
    </alternativeName>
</protein>
<gene>
    <name evidence="4" type="primary">MED20</name>
    <name evidence="5" type="ORF">H2201_002812</name>
</gene>
<comment type="similarity">
    <text evidence="2 4">Belongs to the Mediator complex subunit 20 family.</text>
</comment>
<accession>A0ABQ9P0C0</accession>
<proteinExistence type="inferred from homology"/>
<comment type="subunit">
    <text evidence="4">Component of the Mediator complex.</text>
</comment>
<comment type="subcellular location">
    <subcellularLocation>
        <location evidence="1 4">Nucleus</location>
    </subcellularLocation>
</comment>
<comment type="function">
    <text evidence="4">Component of the Mediator complex, a coactivator involved in the regulated transcription of nearly all RNA polymerase II-dependent genes. Mediator functions as a bridge to convey information from gene-specific regulatory proteins to the basal RNA polymerase II transcription machinery. Mediator is recruited to promoters by direct interactions with regulatory proteins and serves as a scaffold for the assembly of a functional preinitiation complex with RNA polymerase II and the general transcription factors.</text>
</comment>
<evidence type="ECO:0000313" key="6">
    <source>
        <dbReference type="Proteomes" id="UP001172684"/>
    </source>
</evidence>
<dbReference type="Pfam" id="PF08612">
    <property type="entry name" value="Med20"/>
    <property type="match status" value="1"/>
</dbReference>